<proteinExistence type="predicted"/>
<dbReference type="AlphaFoldDB" id="A0A2P5C7W3"/>
<keyword evidence="2" id="KW-1185">Reference proteome</keyword>
<dbReference type="EMBL" id="JXTB01000163">
    <property type="protein sequence ID" value="PON57084.1"/>
    <property type="molecule type" value="Genomic_DNA"/>
</dbReference>
<dbReference type="Proteomes" id="UP000237105">
    <property type="component" value="Unassembled WGS sequence"/>
</dbReference>
<comment type="caution">
    <text evidence="1">The sequence shown here is derived from an EMBL/GenBank/DDBJ whole genome shotgun (WGS) entry which is preliminary data.</text>
</comment>
<sequence length="100" mass="11116">LSTSTKLNLPHPCNLRLQLLHRDPSSGLACWTNRSDLESQPSGINSWRKLGRTTATFLSSLEEDNIDGHQGQVPLLRVVTVKANNFGLCQKNESYANQLL</sequence>
<accession>A0A2P5C7W3</accession>
<evidence type="ECO:0000313" key="1">
    <source>
        <dbReference type="EMBL" id="PON57084.1"/>
    </source>
</evidence>
<dbReference type="OrthoDB" id="10414112at2759"/>
<reference evidence="2" key="1">
    <citation type="submission" date="2016-06" db="EMBL/GenBank/DDBJ databases">
        <title>Parallel loss of symbiosis genes in relatives of nitrogen-fixing non-legume Parasponia.</title>
        <authorList>
            <person name="Van Velzen R."/>
            <person name="Holmer R."/>
            <person name="Bu F."/>
            <person name="Rutten L."/>
            <person name="Van Zeijl A."/>
            <person name="Liu W."/>
            <person name="Santuari L."/>
            <person name="Cao Q."/>
            <person name="Sharma T."/>
            <person name="Shen D."/>
            <person name="Roswanjaya Y."/>
            <person name="Wardhani T."/>
            <person name="Kalhor M.S."/>
            <person name="Jansen J."/>
            <person name="Van den Hoogen J."/>
            <person name="Gungor B."/>
            <person name="Hartog M."/>
            <person name="Hontelez J."/>
            <person name="Verver J."/>
            <person name="Yang W.-C."/>
            <person name="Schijlen E."/>
            <person name="Repin R."/>
            <person name="Schilthuizen M."/>
            <person name="Schranz E."/>
            <person name="Heidstra R."/>
            <person name="Miyata K."/>
            <person name="Fedorova E."/>
            <person name="Kohlen W."/>
            <person name="Bisseling T."/>
            <person name="Smit S."/>
            <person name="Geurts R."/>
        </authorList>
    </citation>
    <scope>NUCLEOTIDE SEQUENCE [LARGE SCALE GENOMIC DNA]</scope>
    <source>
        <strain evidence="2">cv. WU1-14</strain>
    </source>
</reference>
<evidence type="ECO:0000313" key="2">
    <source>
        <dbReference type="Proteomes" id="UP000237105"/>
    </source>
</evidence>
<gene>
    <name evidence="1" type="ORF">PanWU01x14_176740</name>
</gene>
<feature type="non-terminal residue" evidence="1">
    <location>
        <position position="1"/>
    </location>
</feature>
<protein>
    <submittedName>
        <fullName evidence="1">Uncharacterized protein</fullName>
    </submittedName>
</protein>
<name>A0A2P5C7W3_PARAD</name>
<organism evidence="1 2">
    <name type="scientific">Parasponia andersonii</name>
    <name type="common">Sponia andersonii</name>
    <dbReference type="NCBI Taxonomy" id="3476"/>
    <lineage>
        <taxon>Eukaryota</taxon>
        <taxon>Viridiplantae</taxon>
        <taxon>Streptophyta</taxon>
        <taxon>Embryophyta</taxon>
        <taxon>Tracheophyta</taxon>
        <taxon>Spermatophyta</taxon>
        <taxon>Magnoliopsida</taxon>
        <taxon>eudicotyledons</taxon>
        <taxon>Gunneridae</taxon>
        <taxon>Pentapetalae</taxon>
        <taxon>rosids</taxon>
        <taxon>fabids</taxon>
        <taxon>Rosales</taxon>
        <taxon>Cannabaceae</taxon>
        <taxon>Parasponia</taxon>
    </lineage>
</organism>